<evidence type="ECO:0000256" key="1">
    <source>
        <dbReference type="ARBA" id="ARBA00009995"/>
    </source>
</evidence>
<dbReference type="Proteomes" id="UP001634007">
    <property type="component" value="Unassembled WGS sequence"/>
</dbReference>
<comment type="caution">
    <text evidence="4">The sequence shown here is derived from an EMBL/GenBank/DDBJ whole genome shotgun (WGS) entry which is preliminary data.</text>
</comment>
<dbReference type="Pfam" id="PF00201">
    <property type="entry name" value="UDPGT"/>
    <property type="match status" value="1"/>
</dbReference>
<keyword evidence="3" id="KW-0808">Transferase</keyword>
<dbReference type="SUPFAM" id="SSF53756">
    <property type="entry name" value="UDP-Glycosyltransferase/glycogen phosphorylase"/>
    <property type="match status" value="1"/>
</dbReference>
<evidence type="ECO:0000313" key="5">
    <source>
        <dbReference type="Proteomes" id="UP001634007"/>
    </source>
</evidence>
<name>A0ABD3LA27_EUCGL</name>
<dbReference type="EMBL" id="JBJKBG010000002">
    <property type="protein sequence ID" value="KAL3748670.1"/>
    <property type="molecule type" value="Genomic_DNA"/>
</dbReference>
<dbReference type="FunFam" id="3.40.50.2000:FF:000056">
    <property type="entry name" value="Glycosyltransferase"/>
    <property type="match status" value="1"/>
</dbReference>
<organism evidence="4 5">
    <name type="scientific">Eucalyptus globulus</name>
    <name type="common">Tasmanian blue gum</name>
    <dbReference type="NCBI Taxonomy" id="34317"/>
    <lineage>
        <taxon>Eukaryota</taxon>
        <taxon>Viridiplantae</taxon>
        <taxon>Streptophyta</taxon>
        <taxon>Embryophyta</taxon>
        <taxon>Tracheophyta</taxon>
        <taxon>Spermatophyta</taxon>
        <taxon>Magnoliopsida</taxon>
        <taxon>eudicotyledons</taxon>
        <taxon>Gunneridae</taxon>
        <taxon>Pentapetalae</taxon>
        <taxon>rosids</taxon>
        <taxon>malvids</taxon>
        <taxon>Myrtales</taxon>
        <taxon>Myrtaceae</taxon>
        <taxon>Myrtoideae</taxon>
        <taxon>Eucalypteae</taxon>
        <taxon>Eucalyptus</taxon>
    </lineage>
</organism>
<keyword evidence="5" id="KW-1185">Reference proteome</keyword>
<dbReference type="PANTHER" id="PTHR48047:SF118">
    <property type="entry name" value="HEXOSYLTRANSFERASE-RELATED"/>
    <property type="match status" value="1"/>
</dbReference>
<comment type="similarity">
    <text evidence="1">Belongs to the UDP-glycosyltransferase family.</text>
</comment>
<dbReference type="PANTHER" id="PTHR48047">
    <property type="entry name" value="GLYCOSYLTRANSFERASE"/>
    <property type="match status" value="1"/>
</dbReference>
<dbReference type="CDD" id="cd03784">
    <property type="entry name" value="GT1_Gtf-like"/>
    <property type="match status" value="1"/>
</dbReference>
<evidence type="ECO:0000256" key="3">
    <source>
        <dbReference type="ARBA" id="ARBA00022679"/>
    </source>
</evidence>
<dbReference type="Gene3D" id="3.40.50.2000">
    <property type="entry name" value="Glycogen Phosphorylase B"/>
    <property type="match status" value="2"/>
</dbReference>
<dbReference type="InterPro" id="IPR002213">
    <property type="entry name" value="UDP_glucos_trans"/>
</dbReference>
<protein>
    <submittedName>
        <fullName evidence="4">Uncharacterized protein</fullName>
    </submittedName>
</protein>
<accession>A0ABD3LA27</accession>
<dbReference type="GO" id="GO:0008194">
    <property type="term" value="F:UDP-glycosyltransferase activity"/>
    <property type="evidence" value="ECO:0007669"/>
    <property type="project" value="UniProtKB-ARBA"/>
</dbReference>
<evidence type="ECO:0000313" key="4">
    <source>
        <dbReference type="EMBL" id="KAL3748670.1"/>
    </source>
</evidence>
<keyword evidence="2" id="KW-0328">Glycosyltransferase</keyword>
<reference evidence="4 5" key="1">
    <citation type="submission" date="2024-11" db="EMBL/GenBank/DDBJ databases">
        <title>Chromosome-level genome assembly of Eucalyptus globulus Labill. provides insights into its genome evolution.</title>
        <authorList>
            <person name="Li X."/>
        </authorList>
    </citation>
    <scope>NUCLEOTIDE SEQUENCE [LARGE SCALE GENOMIC DNA]</scope>
    <source>
        <strain evidence="4">CL2024</strain>
        <tissue evidence="4">Fresh tender leaves</tissue>
    </source>
</reference>
<dbReference type="AlphaFoldDB" id="A0ABD3LA27"/>
<gene>
    <name evidence="4" type="ORF">ACJRO7_009843</name>
</gene>
<sequence>MEKASFFSTDSPFLNLRPLRRLRRKPTTSKRRGERDERHVPLVTSLDHRKRSKLQAMSVHILMYPYPTAGHIIPLLDLSHKLLHLPRPAAAAPVTVTILVTPDNLHLLDPFLASSSSLQPLVLPSPEPPATPHPPQRRLVATVRALRELHLPLLSQWFESHPSPPCAVVSDFILGWTHRFARDRGVPRVVFSPSGAFALSVGFAVWRDLLPPDEESTVSFSRLPDCPRFPWSHLADLYRSYEAGDPEMERHREDALGNIESWGIVVNSFDGLERAYLDHLRKDLGHDRVWAVGPLLPAEGDGSAGPVNRGGPISVSASEVLTWLDACPGGSVVYVCFGSRVVLNQQQMDELVAGLERSGVRFILCARQSSKGGHVAAGDIGAVPEDFEARVAGRGFVIRGWAPQVAILRHWAVGTFLTHCGWNSTLEGLSAKAVMLTWPMDAEQFVNAKLLVDKLGVGIRVGEGLEKIPEAAELAQVLAKSLRADLPQRVRAKEISSAAQDAINGGSSDKDLSDFVRCVDEQRRSKMHTF</sequence>
<evidence type="ECO:0000256" key="2">
    <source>
        <dbReference type="ARBA" id="ARBA00022676"/>
    </source>
</evidence>
<proteinExistence type="inferred from homology"/>